<dbReference type="Pfam" id="PF12923">
    <property type="entry name" value="RRP7"/>
    <property type="match status" value="1"/>
</dbReference>
<feature type="domain" description="Ribosomal RNA-processing protein 7 C-terminal" evidence="2">
    <location>
        <begin position="230"/>
        <end position="351"/>
    </location>
</feature>
<evidence type="ECO:0000313" key="4">
    <source>
        <dbReference type="Proteomes" id="UP000324585"/>
    </source>
</evidence>
<reference evidence="4" key="1">
    <citation type="journal article" date="2019" name="Nat. Commun.">
        <title>Expansion of phycobilisome linker gene families in mesophilic red algae.</title>
        <authorList>
            <person name="Lee J."/>
            <person name="Kim D."/>
            <person name="Bhattacharya D."/>
            <person name="Yoon H.S."/>
        </authorList>
    </citation>
    <scope>NUCLEOTIDE SEQUENCE [LARGE SCALE GENOMIC DNA]</scope>
    <source>
        <strain evidence="4">CCMP 1328</strain>
    </source>
</reference>
<comment type="caution">
    <text evidence="3">The sequence shown here is derived from an EMBL/GenBank/DDBJ whole genome shotgun (WGS) entry which is preliminary data.</text>
</comment>
<dbReference type="InterPro" id="IPR024326">
    <property type="entry name" value="RRP7_C"/>
</dbReference>
<organism evidence="3 4">
    <name type="scientific">Porphyridium purpureum</name>
    <name type="common">Red alga</name>
    <name type="synonym">Porphyridium cruentum</name>
    <dbReference type="NCBI Taxonomy" id="35688"/>
    <lineage>
        <taxon>Eukaryota</taxon>
        <taxon>Rhodophyta</taxon>
        <taxon>Bangiophyceae</taxon>
        <taxon>Porphyridiales</taxon>
        <taxon>Porphyridiaceae</taxon>
        <taxon>Porphyridium</taxon>
    </lineage>
</organism>
<gene>
    <name evidence="3" type="ORF">FVE85_8345</name>
</gene>
<proteinExistence type="predicted"/>
<protein>
    <recommendedName>
        <fullName evidence="2">Ribosomal RNA-processing protein 7 C-terminal domain-containing protein</fullName>
    </recommendedName>
</protein>
<feature type="region of interest" description="Disordered" evidence="1">
    <location>
        <begin position="280"/>
        <end position="307"/>
    </location>
</feature>
<name>A0A5J4YMG7_PORPP</name>
<evidence type="ECO:0000313" key="3">
    <source>
        <dbReference type="EMBL" id="KAA8491863.1"/>
    </source>
</evidence>
<keyword evidence="4" id="KW-1185">Reference proteome</keyword>
<dbReference type="AlphaFoldDB" id="A0A5J4YMG7"/>
<feature type="region of interest" description="Disordered" evidence="1">
    <location>
        <begin position="174"/>
        <end position="194"/>
    </location>
</feature>
<sequence>MAPTGLGSNSGSTESLSLAHSLLAPEEGYGSDSGSASGSGSGSGVKVAPGAAAVDETPLNVQAYRRIRVVRVGARADANTAKWCLYLCEGGDQLSILVANLPIVVSEAAIKVALQHYVPVASVSIVPARGEVNEVATTQSALVRFDSTSACKKLFTLGNVDHLARLLDDNERLGSARSGNLDDDTGEENRESAAAAQGVGVLAPWLQVSARGPENWLLTRVEKKPDLQWSPDQLKFWADRQAASYDDRMEQQRLARERQRGVVDADGFIMVMDRSKSKKSAASEAARIAGQTQPTAESFEKRKKPSRAKLAAADDFYGLKHKTGKRRRLADLQDEFKRDAEKVNIAKQTRQRR</sequence>
<dbReference type="EMBL" id="VRMN01000011">
    <property type="protein sequence ID" value="KAA8491863.1"/>
    <property type="molecule type" value="Genomic_DNA"/>
</dbReference>
<accession>A0A5J4YMG7</accession>
<evidence type="ECO:0000259" key="2">
    <source>
        <dbReference type="Pfam" id="PF12923"/>
    </source>
</evidence>
<dbReference type="Proteomes" id="UP000324585">
    <property type="component" value="Unassembled WGS sequence"/>
</dbReference>
<evidence type="ECO:0000256" key="1">
    <source>
        <dbReference type="SAM" id="MobiDB-lite"/>
    </source>
</evidence>